<gene>
    <name evidence="1" type="ORF">DRP44_06110</name>
</gene>
<sequence>MKRVRDVTASSESISLKKLQLQYGAYDFNIATKFIKGKIHLNYINRNNYWEFGVWNGDSINVVKFNGAFYKKVGEQWKLYASYDNFDLPDYLKLVFPDENITPGNVIKFKPNPVIVRSKNASGEIRTNGNKFYNLKIDGSGYNARLTLMRMLPILPDYFQTTISVTGLSLDDSKILYRRIKELHPMIYESKDTTIIKIQGYISRKLFRVLSGKGEISIFPVSYAPTPDCKTINLDNNEKLFYKEEKQKFKIRNFKTDENNIIVELITPADPKRVYGLFIDNNFVGIGKVDGMKIRFVGYVNNISSYIKPLISNGYITSKLTVINFIEPYNRRQI</sequence>
<name>A0A660S6V7_UNCT6</name>
<dbReference type="AlphaFoldDB" id="A0A660S6V7"/>
<dbReference type="Proteomes" id="UP000282321">
    <property type="component" value="Unassembled WGS sequence"/>
</dbReference>
<evidence type="ECO:0000313" key="2">
    <source>
        <dbReference type="Proteomes" id="UP000282321"/>
    </source>
</evidence>
<organism evidence="1 2">
    <name type="scientific">candidate division TA06 bacterium</name>
    <dbReference type="NCBI Taxonomy" id="2250710"/>
    <lineage>
        <taxon>Bacteria</taxon>
        <taxon>Bacteria division TA06</taxon>
    </lineage>
</organism>
<proteinExistence type="predicted"/>
<evidence type="ECO:0000313" key="1">
    <source>
        <dbReference type="EMBL" id="RKX65555.1"/>
    </source>
</evidence>
<reference evidence="1 2" key="1">
    <citation type="submission" date="2018-06" db="EMBL/GenBank/DDBJ databases">
        <title>Extensive metabolic versatility and redundancy in microbially diverse, dynamic hydrothermal sediments.</title>
        <authorList>
            <person name="Dombrowski N."/>
            <person name="Teske A."/>
            <person name="Baker B.J."/>
        </authorList>
    </citation>
    <scope>NUCLEOTIDE SEQUENCE [LARGE SCALE GENOMIC DNA]</scope>
    <source>
        <strain evidence="1">B35_G9</strain>
    </source>
</reference>
<dbReference type="EMBL" id="QNBC01000084">
    <property type="protein sequence ID" value="RKX65555.1"/>
    <property type="molecule type" value="Genomic_DNA"/>
</dbReference>
<protein>
    <submittedName>
        <fullName evidence="1">Uncharacterized protein</fullName>
    </submittedName>
</protein>
<accession>A0A660S6V7</accession>
<comment type="caution">
    <text evidence="1">The sequence shown here is derived from an EMBL/GenBank/DDBJ whole genome shotgun (WGS) entry which is preliminary data.</text>
</comment>